<dbReference type="EMBL" id="KN643453">
    <property type="protein sequence ID" value="KHN44012.1"/>
    <property type="molecule type" value="Genomic_DNA"/>
</dbReference>
<reference evidence="1" key="1">
    <citation type="submission" date="2014-07" db="EMBL/GenBank/DDBJ databases">
        <title>Identification of a novel salt tolerance gene in wild soybean by whole-genome sequencing.</title>
        <authorList>
            <person name="Lam H.-M."/>
            <person name="Qi X."/>
            <person name="Li M.-W."/>
            <person name="Liu X."/>
            <person name="Xie M."/>
            <person name="Ni M."/>
            <person name="Xu X."/>
        </authorList>
    </citation>
    <scope>NUCLEOTIDE SEQUENCE [LARGE SCALE GENOMIC DNA]</scope>
    <source>
        <tissue evidence="1">Root</tissue>
    </source>
</reference>
<protein>
    <submittedName>
        <fullName evidence="1">Uncharacterized protein</fullName>
    </submittedName>
</protein>
<dbReference type="AlphaFoldDB" id="A0A0B2SI58"/>
<dbReference type="Proteomes" id="UP000053555">
    <property type="component" value="Unassembled WGS sequence"/>
</dbReference>
<name>A0A0B2SI58_GLYSO</name>
<evidence type="ECO:0000313" key="1">
    <source>
        <dbReference type="EMBL" id="KHN44012.1"/>
    </source>
</evidence>
<proteinExistence type="predicted"/>
<organism evidence="1">
    <name type="scientific">Glycine soja</name>
    <name type="common">Wild soybean</name>
    <dbReference type="NCBI Taxonomy" id="3848"/>
    <lineage>
        <taxon>Eukaryota</taxon>
        <taxon>Viridiplantae</taxon>
        <taxon>Streptophyta</taxon>
        <taxon>Embryophyta</taxon>
        <taxon>Tracheophyta</taxon>
        <taxon>Spermatophyta</taxon>
        <taxon>Magnoliopsida</taxon>
        <taxon>eudicotyledons</taxon>
        <taxon>Gunneridae</taxon>
        <taxon>Pentapetalae</taxon>
        <taxon>rosids</taxon>
        <taxon>fabids</taxon>
        <taxon>Fabales</taxon>
        <taxon>Fabaceae</taxon>
        <taxon>Papilionoideae</taxon>
        <taxon>50 kb inversion clade</taxon>
        <taxon>NPAAA clade</taxon>
        <taxon>indigoferoid/millettioid clade</taxon>
        <taxon>Phaseoleae</taxon>
        <taxon>Glycine</taxon>
        <taxon>Glycine subgen. Soja</taxon>
    </lineage>
</organism>
<gene>
    <name evidence="1" type="ORF">glysoja_040955</name>
</gene>
<accession>A0A0B2SI58</accession>
<sequence>MDRNGVLSLAFICIDLLRHPPELLDPARMLLPLDLALLPTMRVEQRPPCAWRRF</sequence>